<reference evidence="1 2" key="2">
    <citation type="submission" date="2018-08" db="EMBL/GenBank/DDBJ databases">
        <authorList>
            <person name="Laetsch R D."/>
            <person name="Stevens L."/>
            <person name="Kumar S."/>
            <person name="Blaxter L. M."/>
        </authorList>
    </citation>
    <scope>NUCLEOTIDE SEQUENCE [LARGE SCALE GENOMIC DNA]</scope>
</reference>
<accession>A0A182EN11</accession>
<dbReference type="WBParaSite" id="nOo.2.0.1.t09512-RA">
    <property type="protein sequence ID" value="nOo.2.0.1.t09512-RA"/>
    <property type="gene ID" value="nOo.2.0.1.g09512"/>
</dbReference>
<proteinExistence type="predicted"/>
<evidence type="ECO:0000313" key="1">
    <source>
        <dbReference type="EMBL" id="VDM93002.1"/>
    </source>
</evidence>
<sequence>DERKEKRKVKLTQNLSYHHYRERNNMLRRFGECQRKLSTPVTYKADITGTARIIFDEKAMKLEGALVGENDRCFTFHGYVVRDEKQQSNSMSANFDVLDSETNHNFKIDNVSMKLDTDPETAHRNLILEHDSFKFVTKKWLHGYRADIEISEHINPKMAAHGCSLFIGDIKISIISTHYFVPLKRSLSVADGDVIESSNDFLA</sequence>
<name>A0A182EN11_ONCOC</name>
<protein>
    <submittedName>
        <fullName evidence="3">Pep_M12B_propep domain-containing protein</fullName>
    </submittedName>
</protein>
<keyword evidence="2" id="KW-1185">Reference proteome</keyword>
<evidence type="ECO:0000313" key="2">
    <source>
        <dbReference type="Proteomes" id="UP000271087"/>
    </source>
</evidence>
<organism evidence="3">
    <name type="scientific">Onchocerca ochengi</name>
    <name type="common">Filarial nematode worm</name>
    <dbReference type="NCBI Taxonomy" id="42157"/>
    <lineage>
        <taxon>Eukaryota</taxon>
        <taxon>Metazoa</taxon>
        <taxon>Ecdysozoa</taxon>
        <taxon>Nematoda</taxon>
        <taxon>Chromadorea</taxon>
        <taxon>Rhabditida</taxon>
        <taxon>Spirurina</taxon>
        <taxon>Spiruromorpha</taxon>
        <taxon>Filarioidea</taxon>
        <taxon>Onchocercidae</taxon>
        <taxon>Onchocerca</taxon>
    </lineage>
</organism>
<evidence type="ECO:0000313" key="3">
    <source>
        <dbReference type="WBParaSite" id="nOo.2.0.1.t09512-RA"/>
    </source>
</evidence>
<dbReference type="AlphaFoldDB" id="A0A182EN11"/>
<dbReference type="Proteomes" id="UP000271087">
    <property type="component" value="Unassembled WGS sequence"/>
</dbReference>
<dbReference type="EMBL" id="UYRW01004693">
    <property type="protein sequence ID" value="VDM93002.1"/>
    <property type="molecule type" value="Genomic_DNA"/>
</dbReference>
<dbReference type="OrthoDB" id="5776386at2759"/>
<reference evidence="3" key="1">
    <citation type="submission" date="2016-06" db="UniProtKB">
        <authorList>
            <consortium name="WormBaseParasite"/>
        </authorList>
    </citation>
    <scope>IDENTIFICATION</scope>
</reference>
<gene>
    <name evidence="1" type="ORF">NOO_LOCUS9512</name>
</gene>